<organism evidence="2 3">
    <name type="scientific">Solirubrobacter deserti</name>
    <dbReference type="NCBI Taxonomy" id="2282478"/>
    <lineage>
        <taxon>Bacteria</taxon>
        <taxon>Bacillati</taxon>
        <taxon>Actinomycetota</taxon>
        <taxon>Thermoleophilia</taxon>
        <taxon>Solirubrobacterales</taxon>
        <taxon>Solirubrobacteraceae</taxon>
        <taxon>Solirubrobacter</taxon>
    </lineage>
</organism>
<comment type="caution">
    <text evidence="2">The sequence shown here is derived from an EMBL/GenBank/DDBJ whole genome shotgun (WGS) entry which is preliminary data.</text>
</comment>
<dbReference type="RefSeq" id="WP_202957779.1">
    <property type="nucleotide sequence ID" value="NZ_JAPCID010000030.1"/>
</dbReference>
<evidence type="ECO:0008006" key="4">
    <source>
        <dbReference type="Google" id="ProtNLM"/>
    </source>
</evidence>
<dbReference type="Proteomes" id="UP001147700">
    <property type="component" value="Unassembled WGS sequence"/>
</dbReference>
<sequence length="227" mass="23370">MNSNPSGGRLAALVTGGVLASLAVVLLAVGASFAWLDDRKDADGYYMTDSERFSTSTYALATENFDVDHDLPGVVSGTVRFDVRPNGGKPVFVGIARSRDVKDYLAASAHATLTDVEVDPFAADYRMSDGNARPAAPAGRDIWVAQAQGSGPQRLDWDVEGGDWSVVVMNADGSPAVDAGVAVGSDVPLVGTLKLTALISGVVLLVGGAGLMVGGALAPRRRSPLAV</sequence>
<gene>
    <name evidence="2" type="ORF">OJ962_20340</name>
</gene>
<evidence type="ECO:0000313" key="2">
    <source>
        <dbReference type="EMBL" id="MDA0139863.1"/>
    </source>
</evidence>
<evidence type="ECO:0000313" key="3">
    <source>
        <dbReference type="Proteomes" id="UP001147700"/>
    </source>
</evidence>
<dbReference type="EMBL" id="JAPCID010000030">
    <property type="protein sequence ID" value="MDA0139863.1"/>
    <property type="molecule type" value="Genomic_DNA"/>
</dbReference>
<feature type="transmembrane region" description="Helical" evidence="1">
    <location>
        <begin position="195"/>
        <end position="218"/>
    </location>
</feature>
<keyword evidence="1" id="KW-0812">Transmembrane</keyword>
<accession>A0ABT4RMS7</accession>
<keyword evidence="1" id="KW-0472">Membrane</keyword>
<keyword evidence="3" id="KW-1185">Reference proteome</keyword>
<proteinExistence type="predicted"/>
<protein>
    <recommendedName>
        <fullName evidence="4">DUF4389 domain-containing protein</fullName>
    </recommendedName>
</protein>
<evidence type="ECO:0000256" key="1">
    <source>
        <dbReference type="SAM" id="Phobius"/>
    </source>
</evidence>
<name>A0ABT4RMS7_9ACTN</name>
<keyword evidence="1" id="KW-1133">Transmembrane helix</keyword>
<reference evidence="2" key="1">
    <citation type="submission" date="2022-10" db="EMBL/GenBank/DDBJ databases">
        <title>The WGS of Solirubrobacter sp. CPCC 204708.</title>
        <authorList>
            <person name="Jiang Z."/>
        </authorList>
    </citation>
    <scope>NUCLEOTIDE SEQUENCE</scope>
    <source>
        <strain evidence="2">CPCC 204708</strain>
    </source>
</reference>